<organism evidence="8 9">
    <name type="scientific">Actinoallomurus vinaceus</name>
    <dbReference type="NCBI Taxonomy" id="1080074"/>
    <lineage>
        <taxon>Bacteria</taxon>
        <taxon>Bacillati</taxon>
        <taxon>Actinomycetota</taxon>
        <taxon>Actinomycetes</taxon>
        <taxon>Streptosporangiales</taxon>
        <taxon>Thermomonosporaceae</taxon>
        <taxon>Actinoallomurus</taxon>
    </lineage>
</organism>
<dbReference type="InterPro" id="IPR039425">
    <property type="entry name" value="RNA_pol_sigma-70-like"/>
</dbReference>
<dbReference type="Proteomes" id="UP001501442">
    <property type="component" value="Unassembled WGS sequence"/>
</dbReference>
<evidence type="ECO:0000256" key="3">
    <source>
        <dbReference type="ARBA" id="ARBA00023082"/>
    </source>
</evidence>
<dbReference type="SUPFAM" id="SSF88946">
    <property type="entry name" value="Sigma2 domain of RNA polymerase sigma factors"/>
    <property type="match status" value="1"/>
</dbReference>
<dbReference type="PANTHER" id="PTHR43133:SF50">
    <property type="entry name" value="ECF RNA POLYMERASE SIGMA FACTOR SIGM"/>
    <property type="match status" value="1"/>
</dbReference>
<dbReference type="SUPFAM" id="SSF88659">
    <property type="entry name" value="Sigma3 and sigma4 domains of RNA polymerase sigma factors"/>
    <property type="match status" value="1"/>
</dbReference>
<keyword evidence="9" id="KW-1185">Reference proteome</keyword>
<dbReference type="Gene3D" id="1.10.10.10">
    <property type="entry name" value="Winged helix-like DNA-binding domain superfamily/Winged helix DNA-binding domain"/>
    <property type="match status" value="1"/>
</dbReference>
<dbReference type="CDD" id="cd06171">
    <property type="entry name" value="Sigma70_r4"/>
    <property type="match status" value="1"/>
</dbReference>
<dbReference type="InterPro" id="IPR007627">
    <property type="entry name" value="RNA_pol_sigma70_r2"/>
</dbReference>
<dbReference type="InterPro" id="IPR014284">
    <property type="entry name" value="RNA_pol_sigma-70_dom"/>
</dbReference>
<dbReference type="InterPro" id="IPR013249">
    <property type="entry name" value="RNA_pol_sigma70_r4_t2"/>
</dbReference>
<evidence type="ECO:0000256" key="5">
    <source>
        <dbReference type="ARBA" id="ARBA00023163"/>
    </source>
</evidence>
<keyword evidence="4" id="KW-0238">DNA-binding</keyword>
<evidence type="ECO:0000256" key="4">
    <source>
        <dbReference type="ARBA" id="ARBA00023125"/>
    </source>
</evidence>
<reference evidence="9" key="1">
    <citation type="journal article" date="2019" name="Int. J. Syst. Evol. Microbiol.">
        <title>The Global Catalogue of Microorganisms (GCM) 10K type strain sequencing project: providing services to taxonomists for standard genome sequencing and annotation.</title>
        <authorList>
            <consortium name="The Broad Institute Genomics Platform"/>
            <consortium name="The Broad Institute Genome Sequencing Center for Infectious Disease"/>
            <person name="Wu L."/>
            <person name="Ma J."/>
        </authorList>
    </citation>
    <scope>NUCLEOTIDE SEQUENCE [LARGE SCALE GENOMIC DNA]</scope>
    <source>
        <strain evidence="9">JCM 17939</strain>
    </source>
</reference>
<dbReference type="InterPro" id="IPR014325">
    <property type="entry name" value="RNA_pol_sigma-E_actinobac"/>
</dbReference>
<comment type="caution">
    <text evidence="8">The sequence shown here is derived from an EMBL/GenBank/DDBJ whole genome shotgun (WGS) entry which is preliminary data.</text>
</comment>
<gene>
    <name evidence="8" type="ORF">GCM10023196_092860</name>
</gene>
<sequence>MTFEEFAVAKLPALLRFAAVLTGDRALAEDAVQEVLIRAHERWNKIGGLDRPELYVRKMVVNEFLSWRRRSWRLVPAGRGTDMDDRASPDHASGLAERDALLAEIGKLPGRQRAVLALRYYEGLSDAEIAEVVGCKPGTVRGYASRALARLRVELTTESPPDSRVHREGMRIEGAIK</sequence>
<dbReference type="RefSeq" id="WP_345440941.1">
    <property type="nucleotide sequence ID" value="NZ_BAABHK010000020.1"/>
</dbReference>
<protein>
    <submittedName>
        <fullName evidence="8">SigE family RNA polymerase sigma factor</fullName>
    </submittedName>
</protein>
<dbReference type="NCBIfam" id="TIGR02937">
    <property type="entry name" value="sigma70-ECF"/>
    <property type="match status" value="1"/>
</dbReference>
<evidence type="ECO:0000259" key="7">
    <source>
        <dbReference type="Pfam" id="PF08281"/>
    </source>
</evidence>
<proteinExistence type="inferred from homology"/>
<evidence type="ECO:0000256" key="1">
    <source>
        <dbReference type="ARBA" id="ARBA00010641"/>
    </source>
</evidence>
<dbReference type="PANTHER" id="PTHR43133">
    <property type="entry name" value="RNA POLYMERASE ECF-TYPE SIGMA FACTO"/>
    <property type="match status" value="1"/>
</dbReference>
<dbReference type="InterPro" id="IPR013325">
    <property type="entry name" value="RNA_pol_sigma_r2"/>
</dbReference>
<keyword evidence="3" id="KW-0731">Sigma factor</keyword>
<evidence type="ECO:0000313" key="8">
    <source>
        <dbReference type="EMBL" id="GAA4637758.1"/>
    </source>
</evidence>
<comment type="similarity">
    <text evidence="1">Belongs to the sigma-70 factor family. ECF subfamily.</text>
</comment>
<dbReference type="Pfam" id="PF08281">
    <property type="entry name" value="Sigma70_r4_2"/>
    <property type="match status" value="1"/>
</dbReference>
<evidence type="ECO:0000259" key="6">
    <source>
        <dbReference type="Pfam" id="PF04542"/>
    </source>
</evidence>
<name>A0ABP8UR14_9ACTN</name>
<dbReference type="Gene3D" id="1.10.1740.10">
    <property type="match status" value="1"/>
</dbReference>
<dbReference type="InterPro" id="IPR013324">
    <property type="entry name" value="RNA_pol_sigma_r3/r4-like"/>
</dbReference>
<dbReference type="NCBIfam" id="TIGR02983">
    <property type="entry name" value="SigE-fam_strep"/>
    <property type="match status" value="1"/>
</dbReference>
<evidence type="ECO:0000313" key="9">
    <source>
        <dbReference type="Proteomes" id="UP001501442"/>
    </source>
</evidence>
<dbReference type="Pfam" id="PF04542">
    <property type="entry name" value="Sigma70_r2"/>
    <property type="match status" value="1"/>
</dbReference>
<keyword evidence="5" id="KW-0804">Transcription</keyword>
<dbReference type="InterPro" id="IPR036388">
    <property type="entry name" value="WH-like_DNA-bd_sf"/>
</dbReference>
<feature type="domain" description="RNA polymerase sigma-70 region 2" evidence="6">
    <location>
        <begin position="11"/>
        <end position="73"/>
    </location>
</feature>
<accession>A0ABP8UR14</accession>
<keyword evidence="2" id="KW-0805">Transcription regulation</keyword>
<feature type="domain" description="RNA polymerase sigma factor 70 region 4 type 2" evidence="7">
    <location>
        <begin position="99"/>
        <end position="151"/>
    </location>
</feature>
<dbReference type="EMBL" id="BAABHK010000020">
    <property type="protein sequence ID" value="GAA4637758.1"/>
    <property type="molecule type" value="Genomic_DNA"/>
</dbReference>
<evidence type="ECO:0000256" key="2">
    <source>
        <dbReference type="ARBA" id="ARBA00023015"/>
    </source>
</evidence>